<dbReference type="PROSITE" id="PS51340">
    <property type="entry name" value="MOSC"/>
    <property type="match status" value="1"/>
</dbReference>
<keyword evidence="3" id="KW-1185">Reference proteome</keyword>
<dbReference type="Proteomes" id="UP001152798">
    <property type="component" value="Chromosome 1"/>
</dbReference>
<evidence type="ECO:0000259" key="1">
    <source>
        <dbReference type="PROSITE" id="PS51340"/>
    </source>
</evidence>
<dbReference type="GO" id="GO:0030170">
    <property type="term" value="F:pyridoxal phosphate binding"/>
    <property type="evidence" value="ECO:0007669"/>
    <property type="project" value="InterPro"/>
</dbReference>
<evidence type="ECO:0000313" key="2">
    <source>
        <dbReference type="EMBL" id="CAH1389348.1"/>
    </source>
</evidence>
<reference evidence="2" key="1">
    <citation type="submission" date="2022-01" db="EMBL/GenBank/DDBJ databases">
        <authorList>
            <person name="King R."/>
        </authorList>
    </citation>
    <scope>NUCLEOTIDE SEQUENCE</scope>
</reference>
<feature type="domain" description="MOSC" evidence="1">
    <location>
        <begin position="210"/>
        <end position="259"/>
    </location>
</feature>
<dbReference type="GO" id="GO:0030151">
    <property type="term" value="F:molybdenum ion binding"/>
    <property type="evidence" value="ECO:0007669"/>
    <property type="project" value="InterPro"/>
</dbReference>
<accession>A0A9P0E3W2</accession>
<gene>
    <name evidence="2" type="ORF">NEZAVI_LOCUS768</name>
</gene>
<evidence type="ECO:0000313" key="3">
    <source>
        <dbReference type="Proteomes" id="UP001152798"/>
    </source>
</evidence>
<sequence length="259" mass="30550">MRCQPIVLYHCFSSSEQPLPRSMNLQNNGLASHWTLRQPNQKFLNPSRNLKDKTQKIQKRSISHLNPELEDPTAWPTNWYSVKQSKNSVVSHCRDKNRMLEFPRLAEHERWRRGRHLLPLAELLLPHHNLKKKERKLHVLRTVLERRCGEEYEVENKPTTPSIISGLTFRGVLSQSLQRHKKTDPSCFESQIQTFILAQQRSELEFMVIRWQTGVETDSYLARPQKAGIQIHYGDGEAQLSLFNFHSLDKLRQAVRWNW</sequence>
<dbReference type="EMBL" id="OV725077">
    <property type="protein sequence ID" value="CAH1389348.1"/>
    <property type="molecule type" value="Genomic_DNA"/>
</dbReference>
<name>A0A9P0E3W2_NEZVI</name>
<dbReference type="GO" id="GO:0003824">
    <property type="term" value="F:catalytic activity"/>
    <property type="evidence" value="ECO:0007669"/>
    <property type="project" value="InterPro"/>
</dbReference>
<dbReference type="InterPro" id="IPR005302">
    <property type="entry name" value="MoCF_Sase_C"/>
</dbReference>
<protein>
    <recommendedName>
        <fullName evidence="1">MOSC domain-containing protein</fullName>
    </recommendedName>
</protein>
<dbReference type="AlphaFoldDB" id="A0A9P0E3W2"/>
<proteinExistence type="predicted"/>
<organism evidence="2 3">
    <name type="scientific">Nezara viridula</name>
    <name type="common">Southern green stink bug</name>
    <name type="synonym">Cimex viridulus</name>
    <dbReference type="NCBI Taxonomy" id="85310"/>
    <lineage>
        <taxon>Eukaryota</taxon>
        <taxon>Metazoa</taxon>
        <taxon>Ecdysozoa</taxon>
        <taxon>Arthropoda</taxon>
        <taxon>Hexapoda</taxon>
        <taxon>Insecta</taxon>
        <taxon>Pterygota</taxon>
        <taxon>Neoptera</taxon>
        <taxon>Paraneoptera</taxon>
        <taxon>Hemiptera</taxon>
        <taxon>Heteroptera</taxon>
        <taxon>Panheteroptera</taxon>
        <taxon>Pentatomomorpha</taxon>
        <taxon>Pentatomoidea</taxon>
        <taxon>Pentatomidae</taxon>
        <taxon>Pentatominae</taxon>
        <taxon>Nezara</taxon>
    </lineage>
</organism>